<evidence type="ECO:0000256" key="1">
    <source>
        <dbReference type="SAM" id="Coils"/>
    </source>
</evidence>
<dbReference type="EMBL" id="JANPWB010000001">
    <property type="protein sequence ID" value="KAJ1216757.1"/>
    <property type="molecule type" value="Genomic_DNA"/>
</dbReference>
<feature type="coiled-coil region" evidence="1">
    <location>
        <begin position="75"/>
        <end position="102"/>
    </location>
</feature>
<dbReference type="AlphaFoldDB" id="A0AAV7WRM0"/>
<name>A0AAV7WRM0_PLEWA</name>
<gene>
    <name evidence="2" type="ORF">NDU88_004356</name>
</gene>
<evidence type="ECO:0000313" key="2">
    <source>
        <dbReference type="EMBL" id="KAJ1216757.1"/>
    </source>
</evidence>
<organism evidence="2 3">
    <name type="scientific">Pleurodeles waltl</name>
    <name type="common">Iberian ribbed newt</name>
    <dbReference type="NCBI Taxonomy" id="8319"/>
    <lineage>
        <taxon>Eukaryota</taxon>
        <taxon>Metazoa</taxon>
        <taxon>Chordata</taxon>
        <taxon>Craniata</taxon>
        <taxon>Vertebrata</taxon>
        <taxon>Euteleostomi</taxon>
        <taxon>Amphibia</taxon>
        <taxon>Batrachia</taxon>
        <taxon>Caudata</taxon>
        <taxon>Salamandroidea</taxon>
        <taxon>Salamandridae</taxon>
        <taxon>Pleurodelinae</taxon>
        <taxon>Pleurodeles</taxon>
    </lineage>
</organism>
<dbReference type="Proteomes" id="UP001066276">
    <property type="component" value="Chromosome 1_1"/>
</dbReference>
<keyword evidence="3" id="KW-1185">Reference proteome</keyword>
<comment type="caution">
    <text evidence="2">The sequence shown here is derived from an EMBL/GenBank/DDBJ whole genome shotgun (WGS) entry which is preliminary data.</text>
</comment>
<reference evidence="2" key="1">
    <citation type="journal article" date="2022" name="bioRxiv">
        <title>Sequencing and chromosome-scale assembly of the giantPleurodeles waltlgenome.</title>
        <authorList>
            <person name="Brown T."/>
            <person name="Elewa A."/>
            <person name="Iarovenko S."/>
            <person name="Subramanian E."/>
            <person name="Araus A.J."/>
            <person name="Petzold A."/>
            <person name="Susuki M."/>
            <person name="Suzuki K.-i.T."/>
            <person name="Hayashi T."/>
            <person name="Toyoda A."/>
            <person name="Oliveira C."/>
            <person name="Osipova E."/>
            <person name="Leigh N.D."/>
            <person name="Simon A."/>
            <person name="Yun M.H."/>
        </authorList>
    </citation>
    <scope>NUCLEOTIDE SEQUENCE</scope>
    <source>
        <strain evidence="2">20211129_DDA</strain>
        <tissue evidence="2">Liver</tissue>
    </source>
</reference>
<sequence length="153" mass="16760">MELDGDACARGPACKVCVGAASGEILAQSRMDLNSCVAGPVCGSPKYSSWVVAQESRTHNRTMFKGVTMKRPKVHKARTTRLQKLEQEVVRLQERVENTDSRSCNKNIHLVGVPERAEGPNMDLSLAEWLASVVLGDRGRLLSVLVWKVLTTA</sequence>
<accession>A0AAV7WRM0</accession>
<evidence type="ECO:0000313" key="3">
    <source>
        <dbReference type="Proteomes" id="UP001066276"/>
    </source>
</evidence>
<keyword evidence="1" id="KW-0175">Coiled coil</keyword>
<proteinExistence type="predicted"/>
<protein>
    <submittedName>
        <fullName evidence="2">Uncharacterized protein</fullName>
    </submittedName>
</protein>